<feature type="non-terminal residue" evidence="1">
    <location>
        <position position="77"/>
    </location>
</feature>
<reference evidence="1" key="1">
    <citation type="submission" date="2018-05" db="EMBL/GenBank/DDBJ databases">
        <authorList>
            <person name="Lanie J.A."/>
            <person name="Ng W.-L."/>
            <person name="Kazmierczak K.M."/>
            <person name="Andrzejewski T.M."/>
            <person name="Davidsen T.M."/>
            <person name="Wayne K.J."/>
            <person name="Tettelin H."/>
            <person name="Glass J.I."/>
            <person name="Rusch D."/>
            <person name="Podicherti R."/>
            <person name="Tsui H.-C.T."/>
            <person name="Winkler M.E."/>
        </authorList>
    </citation>
    <scope>NUCLEOTIDE SEQUENCE</scope>
</reference>
<dbReference type="AlphaFoldDB" id="A0A382ZEX1"/>
<proteinExistence type="predicted"/>
<dbReference type="EMBL" id="UINC01183340">
    <property type="protein sequence ID" value="SVD94057.1"/>
    <property type="molecule type" value="Genomic_DNA"/>
</dbReference>
<name>A0A382ZEX1_9ZZZZ</name>
<gene>
    <name evidence="1" type="ORF">METZ01_LOCUS446911</name>
</gene>
<organism evidence="1">
    <name type="scientific">marine metagenome</name>
    <dbReference type="NCBI Taxonomy" id="408172"/>
    <lineage>
        <taxon>unclassified sequences</taxon>
        <taxon>metagenomes</taxon>
        <taxon>ecological metagenomes</taxon>
    </lineage>
</organism>
<accession>A0A382ZEX1</accession>
<protein>
    <submittedName>
        <fullName evidence="1">Uncharacterized protein</fullName>
    </submittedName>
</protein>
<sequence length="77" mass="8631">MKPPDWIFTEGNSAMNSIDISRSERETGMLESENLNEAVRAVLDEGFVVLNSVIDHEHIHEIQAKMLEDVPVITALP</sequence>
<evidence type="ECO:0000313" key="1">
    <source>
        <dbReference type="EMBL" id="SVD94057.1"/>
    </source>
</evidence>